<evidence type="ECO:0000256" key="7">
    <source>
        <dbReference type="SAM" id="Phobius"/>
    </source>
</evidence>
<dbReference type="NCBIfam" id="TIGR01974">
    <property type="entry name" value="NDH_I_L"/>
    <property type="match status" value="1"/>
</dbReference>
<evidence type="ECO:0000256" key="6">
    <source>
        <dbReference type="SAM" id="MobiDB-lite"/>
    </source>
</evidence>
<evidence type="ECO:0000259" key="8">
    <source>
        <dbReference type="Pfam" id="PF00361"/>
    </source>
</evidence>
<evidence type="ECO:0000313" key="10">
    <source>
        <dbReference type="EMBL" id="SKC44362.1"/>
    </source>
</evidence>
<proteinExistence type="predicted"/>
<dbReference type="InterPro" id="IPR018393">
    <property type="entry name" value="NADHpl_OxRdtase_5_subgr"/>
</dbReference>
<feature type="transmembrane region" description="Helical" evidence="7">
    <location>
        <begin position="481"/>
        <end position="502"/>
    </location>
</feature>
<evidence type="ECO:0000256" key="2">
    <source>
        <dbReference type="ARBA" id="ARBA00022692"/>
    </source>
</evidence>
<evidence type="ECO:0000256" key="5">
    <source>
        <dbReference type="RuleBase" id="RU000320"/>
    </source>
</evidence>
<keyword evidence="4 7" id="KW-0472">Membrane</keyword>
<feature type="transmembrane region" description="Helical" evidence="7">
    <location>
        <begin position="321"/>
        <end position="342"/>
    </location>
</feature>
<dbReference type="PRINTS" id="PR01435">
    <property type="entry name" value="NPOXDRDTASE5"/>
</dbReference>
<dbReference type="Gene3D" id="1.20.5.2700">
    <property type="match status" value="1"/>
</dbReference>
<dbReference type="GO" id="GO:0003954">
    <property type="term" value="F:NADH dehydrogenase activity"/>
    <property type="evidence" value="ECO:0007669"/>
    <property type="project" value="TreeGrafter"/>
</dbReference>
<dbReference type="PRINTS" id="PR01434">
    <property type="entry name" value="NADHDHGNASE5"/>
</dbReference>
<keyword evidence="3 7" id="KW-1133">Transmembrane helix</keyword>
<accession>A0A1T5IZ57</accession>
<evidence type="ECO:0000313" key="11">
    <source>
        <dbReference type="Proteomes" id="UP000190341"/>
    </source>
</evidence>
<reference evidence="10 11" key="1">
    <citation type="submission" date="2017-02" db="EMBL/GenBank/DDBJ databases">
        <authorList>
            <person name="Peterson S.W."/>
        </authorList>
    </citation>
    <scope>NUCLEOTIDE SEQUENCE [LARGE SCALE GENOMIC DNA]</scope>
    <source>
        <strain evidence="10 11">P15</strain>
    </source>
</reference>
<feature type="transmembrane region" description="Helical" evidence="7">
    <location>
        <begin position="252"/>
        <end position="270"/>
    </location>
</feature>
<sequence>MIAAETIAALPAAVLPGISMKVLLAIVLAPLLGSIIAGLFGRQVGRAGAHSVTILGVAVSCALSIYVLFQLVGQGASPFNQNVYTFFQVGNISGHVGFMIDKLTAMMMVVVTFVSLLVHVYTIGYMAEDPGYQRFFSYISLFTFSMLMLVMSNNFLQLFFGWEAVGLVSYLLIGFWFKRPTAIFANLKAFLVNRVGDFGFLLGIAAVLFMFGTLDYATVFANATLLAGKALPVWSGTLHVFGVSYQVLDEPMIWSMATVTCICLFIGAMGKSAQVPLHVWLPDSMEGPTPISALIHAATMVTAGIFMVARMSPLFELSQTALDFVLFIGATTALFTGLIGIVQNDIKRVVAYSTLSQLGYMTVALGVSAYSAAVYHLMTHAFFKALLFLAAGSVIIGMHHEQDMRKMGGLRKYMPITWITSLIGTLALVGTPFFSGFYSKDTIIEAAKHHHEHAGEVAKQIADMGMMAQSFSGPSEWVASYGYWAVLLGVFVTSFYSFRLLYLTFHGKERFRDAHAAHGDDHHHGTAHDEAESHAEPVAADAHAHDDQHGHDDHGHHGAHEPHESPWVVTLPLILLAIPSIFIGIFTIGPMLFATDWTGHHERLPFFLGAIDFITPSSDTVGQLKETWHGPWQFALHGMQAAPFWLALAGFAAATVLYLVLPPSVPARMRASPLGAFLTNILDKKYWADHLWIGGFAGGGVKLGKASRAIDTHVIDGVAVNGSARLVDLAANLLRRTQSGFLYHYAFAMILGLIALLAVLIRFWQ</sequence>
<feature type="domain" description="NADH-Ubiquinone oxidoreductase (complex I) chain 5 N-terminal" evidence="9">
    <location>
        <begin position="86"/>
        <end position="136"/>
    </location>
</feature>
<dbReference type="InterPro" id="IPR003945">
    <property type="entry name" value="NU5C-like"/>
</dbReference>
<dbReference type="GO" id="GO:0016020">
    <property type="term" value="C:membrane"/>
    <property type="evidence" value="ECO:0007669"/>
    <property type="project" value="UniProtKB-SubCell"/>
</dbReference>
<feature type="compositionally biased region" description="Basic and acidic residues" evidence="6">
    <location>
        <begin position="516"/>
        <end position="535"/>
    </location>
</feature>
<dbReference type="NCBIfam" id="NF005141">
    <property type="entry name" value="PRK06590.1"/>
    <property type="match status" value="1"/>
</dbReference>
<feature type="transmembrane region" description="Helical" evidence="7">
    <location>
        <begin position="103"/>
        <end position="123"/>
    </location>
</feature>
<feature type="transmembrane region" description="Helical" evidence="7">
    <location>
        <begin position="567"/>
        <end position="593"/>
    </location>
</feature>
<dbReference type="GO" id="GO:0042773">
    <property type="term" value="P:ATP synthesis coupled electron transport"/>
    <property type="evidence" value="ECO:0007669"/>
    <property type="project" value="InterPro"/>
</dbReference>
<feature type="transmembrane region" description="Helical" evidence="7">
    <location>
        <begin position="642"/>
        <end position="661"/>
    </location>
</feature>
<feature type="transmembrane region" description="Helical" evidence="7">
    <location>
        <begin position="349"/>
        <end position="371"/>
    </location>
</feature>
<feature type="transmembrane region" description="Helical" evidence="7">
    <location>
        <begin position="158"/>
        <end position="177"/>
    </location>
</feature>
<feature type="transmembrane region" description="Helical" evidence="7">
    <location>
        <begin position="291"/>
        <end position="309"/>
    </location>
</feature>
<dbReference type="GO" id="GO:0012505">
    <property type="term" value="C:endomembrane system"/>
    <property type="evidence" value="ECO:0007669"/>
    <property type="project" value="UniProtKB-SubCell"/>
</dbReference>
<dbReference type="Pfam" id="PF00361">
    <property type="entry name" value="Proton_antipo_M"/>
    <property type="match status" value="1"/>
</dbReference>
<dbReference type="InterPro" id="IPR001750">
    <property type="entry name" value="ND/Mrp_TM"/>
</dbReference>
<organism evidence="10 11">
    <name type="scientific">Pseudoxanthomonas indica</name>
    <dbReference type="NCBI Taxonomy" id="428993"/>
    <lineage>
        <taxon>Bacteria</taxon>
        <taxon>Pseudomonadati</taxon>
        <taxon>Pseudomonadota</taxon>
        <taxon>Gammaproteobacteria</taxon>
        <taxon>Lysobacterales</taxon>
        <taxon>Lysobacteraceae</taxon>
        <taxon>Pseudoxanthomonas</taxon>
    </lineage>
</organism>
<dbReference type="PANTHER" id="PTHR42829">
    <property type="entry name" value="NADH-UBIQUINONE OXIDOREDUCTASE CHAIN 5"/>
    <property type="match status" value="1"/>
</dbReference>
<dbReference type="OrthoDB" id="9811798at2"/>
<gene>
    <name evidence="10" type="ORF">SAMN06296058_0355</name>
</gene>
<keyword evidence="11" id="KW-1185">Reference proteome</keyword>
<protein>
    <submittedName>
        <fullName evidence="10">NADH dehydrogenase subunit L</fullName>
    </submittedName>
</protein>
<dbReference type="Proteomes" id="UP000190341">
    <property type="component" value="Unassembled WGS sequence"/>
</dbReference>
<comment type="subcellular location">
    <subcellularLocation>
        <location evidence="1">Endomembrane system</location>
        <topology evidence="1">Multi-pass membrane protein</topology>
    </subcellularLocation>
    <subcellularLocation>
        <location evidence="5">Membrane</location>
        <topology evidence="5">Multi-pass membrane protein</topology>
    </subcellularLocation>
</comment>
<feature type="transmembrane region" description="Helical" evidence="7">
    <location>
        <begin position="198"/>
        <end position="219"/>
    </location>
</feature>
<feature type="compositionally biased region" description="Basic and acidic residues" evidence="6">
    <location>
        <begin position="542"/>
        <end position="563"/>
    </location>
</feature>
<dbReference type="InterPro" id="IPR001516">
    <property type="entry name" value="Proton_antipo_N"/>
</dbReference>
<evidence type="ECO:0000256" key="4">
    <source>
        <dbReference type="ARBA" id="ARBA00023136"/>
    </source>
</evidence>
<name>A0A1T5IZ57_9GAMM</name>
<feature type="region of interest" description="Disordered" evidence="6">
    <location>
        <begin position="516"/>
        <end position="563"/>
    </location>
</feature>
<keyword evidence="2 5" id="KW-0812">Transmembrane</keyword>
<evidence type="ECO:0000259" key="9">
    <source>
        <dbReference type="Pfam" id="PF00662"/>
    </source>
</evidence>
<feature type="transmembrane region" description="Helical" evidence="7">
    <location>
        <begin position="22"/>
        <end position="40"/>
    </location>
</feature>
<dbReference type="GO" id="GO:0008137">
    <property type="term" value="F:NADH dehydrogenase (ubiquinone) activity"/>
    <property type="evidence" value="ECO:0007669"/>
    <property type="project" value="InterPro"/>
</dbReference>
<evidence type="ECO:0000256" key="1">
    <source>
        <dbReference type="ARBA" id="ARBA00004127"/>
    </source>
</evidence>
<feature type="transmembrane region" description="Helical" evidence="7">
    <location>
        <begin position="135"/>
        <end position="152"/>
    </location>
</feature>
<feature type="transmembrane region" description="Helical" evidence="7">
    <location>
        <begin position="52"/>
        <end position="72"/>
    </location>
</feature>
<feature type="transmembrane region" description="Helical" evidence="7">
    <location>
        <begin position="742"/>
        <end position="764"/>
    </location>
</feature>
<feature type="transmembrane region" description="Helical" evidence="7">
    <location>
        <begin position="377"/>
        <end position="396"/>
    </location>
</feature>
<dbReference type="Pfam" id="PF00662">
    <property type="entry name" value="Proton_antipo_N"/>
    <property type="match status" value="1"/>
</dbReference>
<evidence type="ECO:0000256" key="3">
    <source>
        <dbReference type="ARBA" id="ARBA00022989"/>
    </source>
</evidence>
<dbReference type="EMBL" id="FUZV01000001">
    <property type="protein sequence ID" value="SKC44362.1"/>
    <property type="molecule type" value="Genomic_DNA"/>
</dbReference>
<dbReference type="PANTHER" id="PTHR42829:SF2">
    <property type="entry name" value="NADH-UBIQUINONE OXIDOREDUCTASE CHAIN 5"/>
    <property type="match status" value="1"/>
</dbReference>
<dbReference type="STRING" id="428993.SAMN06296058_0355"/>
<dbReference type="GO" id="GO:0015990">
    <property type="term" value="P:electron transport coupled proton transport"/>
    <property type="evidence" value="ECO:0007669"/>
    <property type="project" value="TreeGrafter"/>
</dbReference>
<feature type="transmembrane region" description="Helical" evidence="7">
    <location>
        <begin position="416"/>
        <end position="438"/>
    </location>
</feature>
<dbReference type="AlphaFoldDB" id="A0A1T5IZ57"/>
<feature type="domain" description="NADH:quinone oxidoreductase/Mrp antiporter transmembrane" evidence="8">
    <location>
        <begin position="152"/>
        <end position="449"/>
    </location>
</feature>